<proteinExistence type="predicted"/>
<dbReference type="AlphaFoldDB" id="A0A382WGF5"/>
<accession>A0A382WGF5</accession>
<protein>
    <submittedName>
        <fullName evidence="1">Uncharacterized protein</fullName>
    </submittedName>
</protein>
<reference evidence="1" key="1">
    <citation type="submission" date="2018-05" db="EMBL/GenBank/DDBJ databases">
        <authorList>
            <person name="Lanie J.A."/>
            <person name="Ng W.-L."/>
            <person name="Kazmierczak K.M."/>
            <person name="Andrzejewski T.M."/>
            <person name="Davidsen T.M."/>
            <person name="Wayne K.J."/>
            <person name="Tettelin H."/>
            <person name="Glass J.I."/>
            <person name="Rusch D."/>
            <person name="Podicherti R."/>
            <person name="Tsui H.-C.T."/>
            <person name="Winkler M.E."/>
        </authorList>
    </citation>
    <scope>NUCLEOTIDE SEQUENCE</scope>
</reference>
<dbReference type="EMBL" id="UINC01159541">
    <property type="protein sequence ID" value="SVD57684.1"/>
    <property type="molecule type" value="Genomic_DNA"/>
</dbReference>
<organism evidence="1">
    <name type="scientific">marine metagenome</name>
    <dbReference type="NCBI Taxonomy" id="408172"/>
    <lineage>
        <taxon>unclassified sequences</taxon>
        <taxon>metagenomes</taxon>
        <taxon>ecological metagenomes</taxon>
    </lineage>
</organism>
<sequence length="49" mass="5400">MKNIPSLNERVLGALPKRKAYTSTHTIAPAFNKGPYMVIPESCIKDIGK</sequence>
<name>A0A382WGF5_9ZZZZ</name>
<gene>
    <name evidence="1" type="ORF">METZ01_LOCUS410538</name>
</gene>
<evidence type="ECO:0000313" key="1">
    <source>
        <dbReference type="EMBL" id="SVD57684.1"/>
    </source>
</evidence>